<proteinExistence type="inferred from homology"/>
<dbReference type="Pfam" id="PF00111">
    <property type="entry name" value="Fer2"/>
    <property type="match status" value="1"/>
</dbReference>
<dbReference type="GO" id="GO:0005829">
    <property type="term" value="C:cytosol"/>
    <property type="evidence" value="ECO:0007669"/>
    <property type="project" value="TreeGrafter"/>
</dbReference>
<evidence type="ECO:0000259" key="7">
    <source>
        <dbReference type="PROSITE" id="PS51085"/>
    </source>
</evidence>
<dbReference type="GO" id="GO:0046872">
    <property type="term" value="F:metal ion binding"/>
    <property type="evidence" value="ECO:0007669"/>
    <property type="project" value="UniProtKB-KW"/>
</dbReference>
<gene>
    <name evidence="8" type="ORF">SAMN05216198_3171</name>
</gene>
<dbReference type="PANTHER" id="PTHR23426">
    <property type="entry name" value="FERREDOXIN/ADRENODOXIN"/>
    <property type="match status" value="1"/>
</dbReference>
<reference evidence="9" key="1">
    <citation type="submission" date="2016-10" db="EMBL/GenBank/DDBJ databases">
        <authorList>
            <person name="Varghese N."/>
            <person name="Submissions S."/>
        </authorList>
    </citation>
    <scope>NUCLEOTIDE SEQUENCE [LARGE SCALE GENOMIC DNA]</scope>
    <source>
        <strain evidence="9">2SM5</strain>
    </source>
</reference>
<evidence type="ECO:0000313" key="9">
    <source>
        <dbReference type="Proteomes" id="UP000243426"/>
    </source>
</evidence>
<dbReference type="SUPFAM" id="SSF54292">
    <property type="entry name" value="2Fe-2S ferredoxin-like"/>
    <property type="match status" value="1"/>
</dbReference>
<dbReference type="OrthoDB" id="9799640at2"/>
<dbReference type="AlphaFoldDB" id="A0A1H1W875"/>
<comment type="similarity">
    <text evidence="1">Belongs to the adrenodoxin/putidaredoxin family.</text>
</comment>
<keyword evidence="2" id="KW-0001">2Fe-2S</keyword>
<comment type="cofactor">
    <cofactor evidence="6">
        <name>[2Fe-2S] cluster</name>
        <dbReference type="ChEBI" id="CHEBI:190135"/>
    </cofactor>
</comment>
<sequence>MPTVIFNFSDDRQQVVEAAAGQTLMQVAANHGLEGILGDCGGACQCATCHVYIDESWLDRLPEMDGMEDDMLEGVAAPRLAQSRLGCCVTLQAEHEGMAVTFPPTQI</sequence>
<dbReference type="Gene3D" id="3.10.20.30">
    <property type="match status" value="1"/>
</dbReference>
<name>A0A1H1W875_9GAMM</name>
<keyword evidence="9" id="KW-1185">Reference proteome</keyword>
<dbReference type="PROSITE" id="PS51085">
    <property type="entry name" value="2FE2S_FER_2"/>
    <property type="match status" value="1"/>
</dbReference>
<organism evidence="8 9">
    <name type="scientific">Halopseudomonas litoralis</name>
    <dbReference type="NCBI Taxonomy" id="797277"/>
    <lineage>
        <taxon>Bacteria</taxon>
        <taxon>Pseudomonadati</taxon>
        <taxon>Pseudomonadota</taxon>
        <taxon>Gammaproteobacteria</taxon>
        <taxon>Pseudomonadales</taxon>
        <taxon>Pseudomonadaceae</taxon>
        <taxon>Halopseudomonas</taxon>
    </lineage>
</organism>
<evidence type="ECO:0000313" key="8">
    <source>
        <dbReference type="EMBL" id="SDS92841.1"/>
    </source>
</evidence>
<feature type="domain" description="2Fe-2S ferredoxin-type" evidence="7">
    <location>
        <begin position="2"/>
        <end position="106"/>
    </location>
</feature>
<evidence type="ECO:0000256" key="2">
    <source>
        <dbReference type="ARBA" id="ARBA00022714"/>
    </source>
</evidence>
<dbReference type="InterPro" id="IPR036010">
    <property type="entry name" value="2Fe-2S_ferredoxin-like_sf"/>
</dbReference>
<evidence type="ECO:0000256" key="6">
    <source>
        <dbReference type="ARBA" id="ARBA00034078"/>
    </source>
</evidence>
<evidence type="ECO:0000256" key="1">
    <source>
        <dbReference type="ARBA" id="ARBA00010914"/>
    </source>
</evidence>
<keyword evidence="3" id="KW-0479">Metal-binding</keyword>
<protein>
    <submittedName>
        <fullName evidence="8">Ferredoxin, 2Fe-2S</fullName>
    </submittedName>
</protein>
<evidence type="ECO:0000256" key="3">
    <source>
        <dbReference type="ARBA" id="ARBA00022723"/>
    </source>
</evidence>
<dbReference type="PANTHER" id="PTHR23426:SF65">
    <property type="entry name" value="FERREDOXIN-2, MITOCHONDRIAL"/>
    <property type="match status" value="1"/>
</dbReference>
<evidence type="ECO:0000256" key="4">
    <source>
        <dbReference type="ARBA" id="ARBA00023004"/>
    </source>
</evidence>
<dbReference type="EMBL" id="LT629748">
    <property type="protein sequence ID" value="SDS92841.1"/>
    <property type="molecule type" value="Genomic_DNA"/>
</dbReference>
<evidence type="ECO:0000256" key="5">
    <source>
        <dbReference type="ARBA" id="ARBA00023014"/>
    </source>
</evidence>
<dbReference type="InterPro" id="IPR001041">
    <property type="entry name" value="2Fe-2S_ferredoxin-type"/>
</dbReference>
<keyword evidence="4" id="KW-0408">Iron</keyword>
<dbReference type="Proteomes" id="UP000243426">
    <property type="component" value="Chromosome I"/>
</dbReference>
<keyword evidence="5" id="KW-0411">Iron-sulfur</keyword>
<dbReference type="PRINTS" id="PR00355">
    <property type="entry name" value="ADRENODOXIN"/>
</dbReference>
<dbReference type="GO" id="GO:0051537">
    <property type="term" value="F:2 iron, 2 sulfur cluster binding"/>
    <property type="evidence" value="ECO:0007669"/>
    <property type="project" value="UniProtKB-KW"/>
</dbReference>
<dbReference type="CDD" id="cd00207">
    <property type="entry name" value="fer2"/>
    <property type="match status" value="1"/>
</dbReference>
<dbReference type="STRING" id="797277.SAMN05216198_3171"/>
<dbReference type="InterPro" id="IPR001055">
    <property type="entry name" value="Adrenodoxin-like"/>
</dbReference>
<accession>A0A1H1W875</accession>
<dbReference type="GO" id="GO:0140647">
    <property type="term" value="P:P450-containing electron transport chain"/>
    <property type="evidence" value="ECO:0007669"/>
    <property type="project" value="InterPro"/>
</dbReference>
<dbReference type="InterPro" id="IPR012675">
    <property type="entry name" value="Beta-grasp_dom_sf"/>
</dbReference>
<dbReference type="GO" id="GO:0009055">
    <property type="term" value="F:electron transfer activity"/>
    <property type="evidence" value="ECO:0007669"/>
    <property type="project" value="TreeGrafter"/>
</dbReference>